<dbReference type="FunFam" id="1.10.240.10:FF:000002">
    <property type="entry name" value="Tryptophan--tRNA ligase"/>
    <property type="match status" value="1"/>
</dbReference>
<dbReference type="GO" id="GO:0004830">
    <property type="term" value="F:tryptophan-tRNA ligase activity"/>
    <property type="evidence" value="ECO:0007669"/>
    <property type="project" value="UniProtKB-EC"/>
</dbReference>
<comment type="subcellular location">
    <subcellularLocation>
        <location evidence="1">Mitochondrion</location>
    </subcellularLocation>
</comment>
<dbReference type="EC" id="6.1.1.2" evidence="3"/>
<dbReference type="InterPro" id="IPR050203">
    <property type="entry name" value="Trp-tRNA_synthetase"/>
</dbReference>
<evidence type="ECO:0000313" key="12">
    <source>
        <dbReference type="Proteomes" id="UP001168821"/>
    </source>
</evidence>
<reference evidence="11" key="1">
    <citation type="journal article" date="2023" name="G3 (Bethesda)">
        <title>Whole genome assemblies of Zophobas morio and Tenebrio molitor.</title>
        <authorList>
            <person name="Kaur S."/>
            <person name="Stinson S.A."/>
            <person name="diCenzo G.C."/>
        </authorList>
    </citation>
    <scope>NUCLEOTIDE SEQUENCE</scope>
    <source>
        <strain evidence="11">QUZm001</strain>
    </source>
</reference>
<dbReference type="PRINTS" id="PR01039">
    <property type="entry name" value="TRNASYNTHTRP"/>
</dbReference>
<dbReference type="EMBL" id="JALNTZ010000004">
    <property type="protein sequence ID" value="KAJ3653965.1"/>
    <property type="molecule type" value="Genomic_DNA"/>
</dbReference>
<dbReference type="Proteomes" id="UP001168821">
    <property type="component" value="Unassembled WGS sequence"/>
</dbReference>
<keyword evidence="6 10" id="KW-0067">ATP-binding</keyword>
<accession>A0AA38IDJ2</accession>
<dbReference type="GO" id="GO:0005759">
    <property type="term" value="C:mitochondrial matrix"/>
    <property type="evidence" value="ECO:0007669"/>
    <property type="project" value="TreeGrafter"/>
</dbReference>
<dbReference type="AlphaFoldDB" id="A0AA38IDJ2"/>
<evidence type="ECO:0000256" key="1">
    <source>
        <dbReference type="ARBA" id="ARBA00004173"/>
    </source>
</evidence>
<dbReference type="PANTHER" id="PTHR43766">
    <property type="entry name" value="TRYPTOPHAN--TRNA LIGASE, MITOCHONDRIAL"/>
    <property type="match status" value="1"/>
</dbReference>
<comment type="caution">
    <text evidence="11">The sequence shown here is derived from an EMBL/GenBank/DDBJ whole genome shotgun (WGS) entry which is preliminary data.</text>
</comment>
<keyword evidence="12" id="KW-1185">Reference proteome</keyword>
<dbReference type="InterPro" id="IPR002306">
    <property type="entry name" value="Trp-tRNA-ligase"/>
</dbReference>
<evidence type="ECO:0000313" key="11">
    <source>
        <dbReference type="EMBL" id="KAJ3653965.1"/>
    </source>
</evidence>
<dbReference type="GO" id="GO:0070183">
    <property type="term" value="P:mitochondrial tryptophanyl-tRNA aminoacylation"/>
    <property type="evidence" value="ECO:0007669"/>
    <property type="project" value="TreeGrafter"/>
</dbReference>
<dbReference type="PANTHER" id="PTHR43766:SF1">
    <property type="entry name" value="TRYPTOPHAN--TRNA LIGASE, MITOCHONDRIAL"/>
    <property type="match status" value="1"/>
</dbReference>
<sequence length="307" mass="34347">MILSVVDLHSITLPQDPSTLSDNIMEMTATLLACGVDPSKVILFQQSMVPAHTHLTWCLGCICTMARLAHLPTYKEKSANLKDVPLGLYVYPVLQAADILAYKATHVPVGEDQTQNIELTQDLARMVNKRFGDTFPIPQAIYTSSEYARLKSLRDPAKKMSKSDSDPKSRIHLVDSPDEILKKIKKSVTDFTAEVGYDPESRPGVSNLISIHSFMTGKSVDEICEEARTMNTGQYKLQVAEAVIAHVQPIQRKINDYLDNPEYLLNVLKTGAHKATEIAENTIEEVKVKMGLQFRKKYAQTQQRTNK</sequence>
<protein>
    <recommendedName>
        <fullName evidence="3">tryptophan--tRNA ligase</fullName>
        <ecNumber evidence="3">6.1.1.2</ecNumber>
    </recommendedName>
    <alternativeName>
        <fullName evidence="9">Tryptophanyl-tRNA synthetase</fullName>
    </alternativeName>
</protein>
<evidence type="ECO:0000256" key="3">
    <source>
        <dbReference type="ARBA" id="ARBA00013161"/>
    </source>
</evidence>
<dbReference type="Gene3D" id="3.40.50.620">
    <property type="entry name" value="HUPs"/>
    <property type="match status" value="1"/>
</dbReference>
<evidence type="ECO:0000256" key="4">
    <source>
        <dbReference type="ARBA" id="ARBA00022598"/>
    </source>
</evidence>
<evidence type="ECO:0000256" key="5">
    <source>
        <dbReference type="ARBA" id="ARBA00022741"/>
    </source>
</evidence>
<evidence type="ECO:0000256" key="10">
    <source>
        <dbReference type="RuleBase" id="RU363036"/>
    </source>
</evidence>
<evidence type="ECO:0000256" key="8">
    <source>
        <dbReference type="ARBA" id="ARBA00023146"/>
    </source>
</evidence>
<dbReference type="Gene3D" id="1.10.240.10">
    <property type="entry name" value="Tyrosyl-Transfer RNA Synthetase"/>
    <property type="match status" value="1"/>
</dbReference>
<dbReference type="CDD" id="cd00806">
    <property type="entry name" value="TrpRS_core"/>
    <property type="match status" value="1"/>
</dbReference>
<name>A0AA38IDJ2_9CUCU</name>
<dbReference type="NCBIfam" id="TIGR00233">
    <property type="entry name" value="trpS"/>
    <property type="match status" value="1"/>
</dbReference>
<dbReference type="GO" id="GO:0005524">
    <property type="term" value="F:ATP binding"/>
    <property type="evidence" value="ECO:0007669"/>
    <property type="project" value="UniProtKB-KW"/>
</dbReference>
<organism evidence="11 12">
    <name type="scientific">Zophobas morio</name>
    <dbReference type="NCBI Taxonomy" id="2755281"/>
    <lineage>
        <taxon>Eukaryota</taxon>
        <taxon>Metazoa</taxon>
        <taxon>Ecdysozoa</taxon>
        <taxon>Arthropoda</taxon>
        <taxon>Hexapoda</taxon>
        <taxon>Insecta</taxon>
        <taxon>Pterygota</taxon>
        <taxon>Neoptera</taxon>
        <taxon>Endopterygota</taxon>
        <taxon>Coleoptera</taxon>
        <taxon>Polyphaga</taxon>
        <taxon>Cucujiformia</taxon>
        <taxon>Tenebrionidae</taxon>
        <taxon>Zophobas</taxon>
    </lineage>
</organism>
<evidence type="ECO:0000256" key="7">
    <source>
        <dbReference type="ARBA" id="ARBA00022917"/>
    </source>
</evidence>
<evidence type="ECO:0000256" key="9">
    <source>
        <dbReference type="ARBA" id="ARBA00030268"/>
    </source>
</evidence>
<keyword evidence="8 10" id="KW-0030">Aminoacyl-tRNA synthetase</keyword>
<comment type="similarity">
    <text evidence="2 10">Belongs to the class-I aminoacyl-tRNA synthetase family.</text>
</comment>
<evidence type="ECO:0000256" key="2">
    <source>
        <dbReference type="ARBA" id="ARBA00005594"/>
    </source>
</evidence>
<dbReference type="InterPro" id="IPR002305">
    <property type="entry name" value="aa-tRNA-synth_Ic"/>
</dbReference>
<keyword evidence="5 10" id="KW-0547">Nucleotide-binding</keyword>
<dbReference type="Pfam" id="PF00579">
    <property type="entry name" value="tRNA-synt_1b"/>
    <property type="match status" value="1"/>
</dbReference>
<gene>
    <name evidence="11" type="ORF">Zmor_013184</name>
</gene>
<keyword evidence="7 10" id="KW-0648">Protein biosynthesis</keyword>
<evidence type="ECO:0000256" key="6">
    <source>
        <dbReference type="ARBA" id="ARBA00022840"/>
    </source>
</evidence>
<dbReference type="InterPro" id="IPR014729">
    <property type="entry name" value="Rossmann-like_a/b/a_fold"/>
</dbReference>
<dbReference type="SUPFAM" id="SSF52374">
    <property type="entry name" value="Nucleotidylyl transferase"/>
    <property type="match status" value="1"/>
</dbReference>
<proteinExistence type="inferred from homology"/>
<keyword evidence="4 10" id="KW-0436">Ligase</keyword>